<dbReference type="Pfam" id="PF11716">
    <property type="entry name" value="MDMPI_N"/>
    <property type="match status" value="1"/>
</dbReference>
<dbReference type="InterPro" id="IPR017517">
    <property type="entry name" value="Maleyloyr_isom"/>
</dbReference>
<dbReference type="InterPro" id="IPR024344">
    <property type="entry name" value="MDMPI_metal-binding"/>
</dbReference>
<dbReference type="Gene3D" id="1.20.120.450">
    <property type="entry name" value="dinb family like domain"/>
    <property type="match status" value="1"/>
</dbReference>
<proteinExistence type="predicted"/>
<accession>A0ABY8ANL0</accession>
<protein>
    <submittedName>
        <fullName evidence="2">TIGR03086 family metal-binding protein</fullName>
    </submittedName>
</protein>
<sequence length="188" mass="20172">MSQDIQLLEKALTHTTQLLSNVTSTQYGQPTPCGDFDVRALANHLVAGNPYYVILAQGGGPDFSLFAQDQIDGQQPGEVYAKGAKDVLAAWQADGALEQQMPLPGGGMGPRIADLHLLEAVLHGWDLATATGQDRTGDPDTVKAAYDRWYGNYPDEIRGQTGMFAPSKPAPDDAPVLDRLAAYFGRTV</sequence>
<dbReference type="Proteomes" id="UP001218629">
    <property type="component" value="Chromosome"/>
</dbReference>
<feature type="domain" description="Mycothiol-dependent maleylpyruvate isomerase metal-binding" evidence="1">
    <location>
        <begin position="10"/>
        <end position="128"/>
    </location>
</feature>
<keyword evidence="3" id="KW-1185">Reference proteome</keyword>
<dbReference type="SUPFAM" id="SSF109854">
    <property type="entry name" value="DinB/YfiT-like putative metalloenzymes"/>
    <property type="match status" value="1"/>
</dbReference>
<dbReference type="InterPro" id="IPR017520">
    <property type="entry name" value="CHP03086"/>
</dbReference>
<organism evidence="2 3">
    <name type="scientific">Streptomyces yunnanensis</name>
    <dbReference type="NCBI Taxonomy" id="156453"/>
    <lineage>
        <taxon>Bacteria</taxon>
        <taxon>Bacillati</taxon>
        <taxon>Actinomycetota</taxon>
        <taxon>Actinomycetes</taxon>
        <taxon>Kitasatosporales</taxon>
        <taxon>Streptomycetaceae</taxon>
        <taxon>Streptomyces</taxon>
    </lineage>
</organism>
<dbReference type="NCBIfam" id="TIGR03083">
    <property type="entry name" value="maleylpyruvate isomerase family mycothiol-dependent enzyme"/>
    <property type="match status" value="1"/>
</dbReference>
<name>A0ABY8ANL0_9ACTN</name>
<dbReference type="RefSeq" id="WP_275311621.1">
    <property type="nucleotide sequence ID" value="NZ_CP095749.1"/>
</dbReference>
<dbReference type="InterPro" id="IPR034660">
    <property type="entry name" value="DinB/YfiT-like"/>
</dbReference>
<evidence type="ECO:0000313" key="3">
    <source>
        <dbReference type="Proteomes" id="UP001218629"/>
    </source>
</evidence>
<evidence type="ECO:0000259" key="1">
    <source>
        <dbReference type="Pfam" id="PF11716"/>
    </source>
</evidence>
<evidence type="ECO:0000313" key="2">
    <source>
        <dbReference type="EMBL" id="WEB45450.1"/>
    </source>
</evidence>
<reference evidence="2 3" key="1">
    <citation type="submission" date="2022-03" db="EMBL/GenBank/DDBJ databases">
        <title>Streptomyces yunnanensis P86,complete genome.</title>
        <authorList>
            <person name="Chen S."/>
            <person name="Zhang Q."/>
        </authorList>
    </citation>
    <scope>NUCLEOTIDE SEQUENCE [LARGE SCALE GENOMIC DNA]</scope>
    <source>
        <strain evidence="2 3">P86</strain>
    </source>
</reference>
<dbReference type="EMBL" id="CP095749">
    <property type="protein sequence ID" value="WEB45450.1"/>
    <property type="molecule type" value="Genomic_DNA"/>
</dbReference>
<dbReference type="NCBIfam" id="TIGR03086">
    <property type="entry name" value="TIGR03086 family metal-binding protein"/>
    <property type="match status" value="1"/>
</dbReference>
<gene>
    <name evidence="2" type="ORF">MOV08_43335</name>
</gene>